<gene>
    <name evidence="1" type="ORF">HX865_05155</name>
</gene>
<protein>
    <submittedName>
        <fullName evidence="1">Uncharacterized protein</fullName>
    </submittedName>
</protein>
<feature type="non-terminal residue" evidence="1">
    <location>
        <position position="1"/>
    </location>
</feature>
<evidence type="ECO:0000313" key="2">
    <source>
        <dbReference type="Proteomes" id="UP000527815"/>
    </source>
</evidence>
<evidence type="ECO:0000313" key="1">
    <source>
        <dbReference type="EMBL" id="NWJ77867.1"/>
    </source>
</evidence>
<dbReference type="EMBL" id="JACASZ010000107">
    <property type="protein sequence ID" value="NWJ77867.1"/>
    <property type="molecule type" value="Genomic_DNA"/>
</dbReference>
<organism evidence="1 2">
    <name type="scientific">Marine Group I thaumarchaeote</name>
    <dbReference type="NCBI Taxonomy" id="2511932"/>
    <lineage>
        <taxon>Archaea</taxon>
        <taxon>Nitrososphaerota</taxon>
        <taxon>Marine Group I</taxon>
    </lineage>
</organism>
<dbReference type="Proteomes" id="UP000527815">
    <property type="component" value="Unassembled WGS sequence"/>
</dbReference>
<dbReference type="AlphaFoldDB" id="A0A7K4N3K9"/>
<sequence>DDEDDEKNESVNENVKTHTIQGNKRWMIKTALPILKNYGIKKVKVNTVGKTNFFYFKITFDTDSNTLKKLDKELKRKNKKSFYGGIVETLNESVNESMAAPFRRRKSRGLGRPMKVGINELSMAPFSSPEAKQQVDRDVTIMSNYLGKASQQIIKTMMDGVKSGQYDAMDLQRGILTGPVKRTHFGELDFIQQLWHKVRSGFRRYSKRGKLR</sequence>
<comment type="caution">
    <text evidence="1">The sequence shown here is derived from an EMBL/GenBank/DDBJ whole genome shotgun (WGS) entry which is preliminary data.</text>
</comment>
<accession>A0A7K4N3K9</accession>
<reference evidence="1 2" key="1">
    <citation type="journal article" date="2019" name="Environ. Microbiol.">
        <title>Genomics insights into ecotype formation of ammonia-oxidizing archaea in the deep ocean.</title>
        <authorList>
            <person name="Wang Y."/>
            <person name="Huang J.M."/>
            <person name="Cui G.J."/>
            <person name="Nunoura T."/>
            <person name="Takaki Y."/>
            <person name="Li W.L."/>
            <person name="Li J."/>
            <person name="Gao Z.M."/>
            <person name="Takai K."/>
            <person name="Zhang A.Q."/>
            <person name="Stepanauskas R."/>
        </authorList>
    </citation>
    <scope>NUCLEOTIDE SEQUENCE [LARGE SCALE GENOMIC DNA]</scope>
    <source>
        <strain evidence="1 2">D1b</strain>
    </source>
</reference>
<proteinExistence type="predicted"/>
<name>A0A7K4N3K9_9ARCH</name>